<dbReference type="Pfam" id="PF07690">
    <property type="entry name" value="MFS_1"/>
    <property type="match status" value="1"/>
</dbReference>
<feature type="transmembrane region" description="Helical" evidence="6">
    <location>
        <begin position="413"/>
        <end position="430"/>
    </location>
</feature>
<dbReference type="Gene3D" id="1.20.1720.10">
    <property type="entry name" value="Multidrug resistance protein D"/>
    <property type="match status" value="1"/>
</dbReference>
<evidence type="ECO:0000256" key="2">
    <source>
        <dbReference type="ARBA" id="ARBA00022448"/>
    </source>
</evidence>
<dbReference type="EMBL" id="KZ679280">
    <property type="protein sequence ID" value="PTB35136.1"/>
    <property type="molecule type" value="Genomic_DNA"/>
</dbReference>
<dbReference type="Gene3D" id="1.20.1250.20">
    <property type="entry name" value="MFS general substrate transporter like domains"/>
    <property type="match status" value="1"/>
</dbReference>
<feature type="transmembrane region" description="Helical" evidence="6">
    <location>
        <begin position="76"/>
        <end position="96"/>
    </location>
</feature>
<feature type="transmembrane region" description="Helical" evidence="6">
    <location>
        <begin position="508"/>
        <end position="531"/>
    </location>
</feature>
<dbReference type="OrthoDB" id="440553at2759"/>
<sequence>MHKQNSCKPATGTSHQVTVTDLSGARSSLHATNPAGVLCASLDAVAPAAQAEEMATVPYTELEQPYHVFPKGLKKFLVGVIGVAGLFSGLSSNIYFPSLDAIAKDLNVSIDAVSLTITSYLVIQGVSPLLWGSLSDTVGRRPIYIASFTVYIISNIVLSLSPNFTILLIFRGLQAAGSASTVSIGNGVIQDISPPSERGAFISFYQAIRNFSIAIGPVLGGVLANTFGFRSIFIFLVILSSLVIIMVILFLPETLRSIAGNGSLRLTGIYKPLVARFTVEPPYMQDPDEAVQRKKVTVITFIEPLKLLVEKDIVLNLLFGGVVYAIWSMVTSSTTGLFKSRFGLNELLLGLAFLPNGCGTIVGSAMVGKLMTRDYKAAEVAYKIAHNLPPSHKLPTKNIPADFPIEQTRLRNLPWIASLFSVSTAAYGFSLADPTLTSKPGWIVVPLVLQFLIAAMSNAIFALNQTLVSDLCPGKGASSTAINNLVRCGLGAVGVAFVETMITNLGPAWAFLGLALITVTMTPLAAVNWFWGQRWRAARTERKAKIEE</sequence>
<feature type="transmembrane region" description="Helical" evidence="6">
    <location>
        <begin position="108"/>
        <end position="131"/>
    </location>
</feature>
<proteinExistence type="predicted"/>
<evidence type="ECO:0000256" key="4">
    <source>
        <dbReference type="ARBA" id="ARBA00022989"/>
    </source>
</evidence>
<feature type="transmembrane region" description="Helical" evidence="6">
    <location>
        <begin position="347"/>
        <end position="367"/>
    </location>
</feature>
<dbReference type="PANTHER" id="PTHR23502:SF26">
    <property type="entry name" value="MAJOR FACILITATOR SUPERFAMILY (MFS) PROFILE DOMAIN-CONTAINING PROTEIN"/>
    <property type="match status" value="1"/>
</dbReference>
<dbReference type="FunFam" id="1.20.1250.20:FF:000172">
    <property type="entry name" value="MFS multidrug resistance transporter"/>
    <property type="match status" value="1"/>
</dbReference>
<feature type="transmembrane region" description="Helical" evidence="6">
    <location>
        <begin position="442"/>
        <end position="463"/>
    </location>
</feature>
<dbReference type="PANTHER" id="PTHR23502">
    <property type="entry name" value="MAJOR FACILITATOR SUPERFAMILY"/>
    <property type="match status" value="1"/>
</dbReference>
<keyword evidence="3 6" id="KW-0812">Transmembrane</keyword>
<keyword evidence="4 6" id="KW-1133">Transmembrane helix</keyword>
<dbReference type="GO" id="GO:0005886">
    <property type="term" value="C:plasma membrane"/>
    <property type="evidence" value="ECO:0007669"/>
    <property type="project" value="TreeGrafter"/>
</dbReference>
<name>A0A2T3YRJ2_TRIA4</name>
<feature type="transmembrane region" description="Helical" evidence="6">
    <location>
        <begin position="143"/>
        <end position="170"/>
    </location>
</feature>
<dbReference type="InterPro" id="IPR020846">
    <property type="entry name" value="MFS_dom"/>
</dbReference>
<feature type="transmembrane region" description="Helical" evidence="6">
    <location>
        <begin position="232"/>
        <end position="251"/>
    </location>
</feature>
<evidence type="ECO:0000313" key="9">
    <source>
        <dbReference type="Proteomes" id="UP000240493"/>
    </source>
</evidence>
<reference evidence="8 9" key="1">
    <citation type="submission" date="2016-07" db="EMBL/GenBank/DDBJ databases">
        <title>Multiple horizontal gene transfer events from other fungi enriched the ability of initially mycotrophic Trichoderma (Ascomycota) to feed on dead plant biomass.</title>
        <authorList>
            <consortium name="DOE Joint Genome Institute"/>
            <person name="Aerts A."/>
            <person name="Atanasova L."/>
            <person name="Chenthamara K."/>
            <person name="Zhang J."/>
            <person name="Grujic M."/>
            <person name="Henrissat B."/>
            <person name="Kuo A."/>
            <person name="Salamov A."/>
            <person name="Lipzen A."/>
            <person name="Labutti K."/>
            <person name="Barry K."/>
            <person name="Miao Y."/>
            <person name="Rahimi M.J."/>
            <person name="Shen Q."/>
            <person name="Grigoriev I.V."/>
            <person name="Kubicek C.P."/>
            <person name="Druzhinina I.S."/>
        </authorList>
    </citation>
    <scope>NUCLEOTIDE SEQUENCE [LARGE SCALE GENOMIC DNA]</scope>
    <source>
        <strain evidence="8 9">CBS 433.97</strain>
    </source>
</reference>
<evidence type="ECO:0000256" key="1">
    <source>
        <dbReference type="ARBA" id="ARBA00004141"/>
    </source>
</evidence>
<keyword evidence="5 6" id="KW-0472">Membrane</keyword>
<gene>
    <name evidence="8" type="ORF">M441DRAFT_62996</name>
</gene>
<evidence type="ECO:0000256" key="5">
    <source>
        <dbReference type="ARBA" id="ARBA00023136"/>
    </source>
</evidence>
<keyword evidence="2" id="KW-0813">Transport</keyword>
<feature type="transmembrane region" description="Helical" evidence="6">
    <location>
        <begin position="484"/>
        <end position="502"/>
    </location>
</feature>
<dbReference type="SUPFAM" id="SSF103473">
    <property type="entry name" value="MFS general substrate transporter"/>
    <property type="match status" value="1"/>
</dbReference>
<evidence type="ECO:0000313" key="8">
    <source>
        <dbReference type="EMBL" id="PTB35136.1"/>
    </source>
</evidence>
<organism evidence="8 9">
    <name type="scientific">Trichoderma asperellum (strain ATCC 204424 / CBS 433.97 / NBRC 101777)</name>
    <dbReference type="NCBI Taxonomy" id="1042311"/>
    <lineage>
        <taxon>Eukaryota</taxon>
        <taxon>Fungi</taxon>
        <taxon>Dikarya</taxon>
        <taxon>Ascomycota</taxon>
        <taxon>Pezizomycotina</taxon>
        <taxon>Sordariomycetes</taxon>
        <taxon>Hypocreomycetidae</taxon>
        <taxon>Hypocreales</taxon>
        <taxon>Hypocreaceae</taxon>
        <taxon>Trichoderma</taxon>
    </lineage>
</organism>
<dbReference type="STRING" id="1042311.A0A2T3YRJ2"/>
<dbReference type="Proteomes" id="UP000240493">
    <property type="component" value="Unassembled WGS sequence"/>
</dbReference>
<evidence type="ECO:0000259" key="7">
    <source>
        <dbReference type="PROSITE" id="PS50850"/>
    </source>
</evidence>
<dbReference type="InterPro" id="IPR036259">
    <property type="entry name" value="MFS_trans_sf"/>
</dbReference>
<evidence type="ECO:0000256" key="6">
    <source>
        <dbReference type="SAM" id="Phobius"/>
    </source>
</evidence>
<comment type="subcellular location">
    <subcellularLocation>
        <location evidence="1">Membrane</location>
        <topology evidence="1">Multi-pass membrane protein</topology>
    </subcellularLocation>
</comment>
<dbReference type="PROSITE" id="PS50850">
    <property type="entry name" value="MFS"/>
    <property type="match status" value="1"/>
</dbReference>
<accession>A0A2T3YRJ2</accession>
<protein>
    <recommendedName>
        <fullName evidence="7">Major facilitator superfamily (MFS) profile domain-containing protein</fullName>
    </recommendedName>
</protein>
<dbReference type="GO" id="GO:0022857">
    <property type="term" value="F:transmembrane transporter activity"/>
    <property type="evidence" value="ECO:0007669"/>
    <property type="project" value="InterPro"/>
</dbReference>
<dbReference type="AlphaFoldDB" id="A0A2T3YRJ2"/>
<feature type="domain" description="Major facilitator superfamily (MFS) profile" evidence="7">
    <location>
        <begin position="77"/>
        <end position="530"/>
    </location>
</feature>
<keyword evidence="9" id="KW-1185">Reference proteome</keyword>
<evidence type="ECO:0000256" key="3">
    <source>
        <dbReference type="ARBA" id="ARBA00022692"/>
    </source>
</evidence>
<dbReference type="InterPro" id="IPR011701">
    <property type="entry name" value="MFS"/>
</dbReference>
<feature type="transmembrane region" description="Helical" evidence="6">
    <location>
        <begin position="313"/>
        <end position="335"/>
    </location>
</feature>